<gene>
    <name evidence="3" type="ORF">A5760_24005</name>
</gene>
<dbReference type="CDD" id="cd06583">
    <property type="entry name" value="PGRP"/>
    <property type="match status" value="1"/>
</dbReference>
<comment type="similarity">
    <text evidence="1">Belongs to the N-acetylmuramoyl-L-alanine amidase 2 family.</text>
</comment>
<dbReference type="Pfam" id="PF08310">
    <property type="entry name" value="LGFP"/>
    <property type="match status" value="1"/>
</dbReference>
<protein>
    <recommendedName>
        <fullName evidence="2">Peptidoglycan recognition protein family domain-containing protein</fullName>
    </recommendedName>
</protein>
<dbReference type="PANTHER" id="PTHR11022:SF41">
    <property type="entry name" value="PEPTIDOGLYCAN-RECOGNITION PROTEIN LC-RELATED"/>
    <property type="match status" value="1"/>
</dbReference>
<name>A0A1A0VZA5_9MYCO</name>
<proteinExistence type="inferred from homology"/>
<feature type="domain" description="Peptidoglycan recognition protein family" evidence="2">
    <location>
        <begin position="1"/>
        <end position="129"/>
    </location>
</feature>
<dbReference type="GO" id="GO:0008745">
    <property type="term" value="F:N-acetylmuramoyl-L-alanine amidase activity"/>
    <property type="evidence" value="ECO:0007669"/>
    <property type="project" value="InterPro"/>
</dbReference>
<evidence type="ECO:0000313" key="3">
    <source>
        <dbReference type="EMBL" id="OBB88511.1"/>
    </source>
</evidence>
<dbReference type="InterPro" id="IPR006619">
    <property type="entry name" value="PGRP_domain_met/bac"/>
</dbReference>
<dbReference type="PANTHER" id="PTHR11022">
    <property type="entry name" value="PEPTIDOGLYCAN RECOGNITION PROTEIN"/>
    <property type="match status" value="1"/>
</dbReference>
<evidence type="ECO:0000256" key="1">
    <source>
        <dbReference type="ARBA" id="ARBA00007553"/>
    </source>
</evidence>
<organism evidence="3 4">
    <name type="scientific">Mycobacterium colombiense</name>
    <dbReference type="NCBI Taxonomy" id="339268"/>
    <lineage>
        <taxon>Bacteria</taxon>
        <taxon>Bacillati</taxon>
        <taxon>Actinomycetota</taxon>
        <taxon>Actinomycetes</taxon>
        <taxon>Mycobacteriales</taxon>
        <taxon>Mycobacteriaceae</taxon>
        <taxon>Mycobacterium</taxon>
        <taxon>Mycobacterium avium complex (MAC)</taxon>
    </lineage>
</organism>
<sequence length="325" mass="34891">MYDNGIRAGVVHHTAGVNDYAQQDSAAIVRSIYGYHTRTLGWPDIAYNALVDKYGQVFEGRFGGMTRSVQGTHTGGFNRNTWAVCMIGEFDAVGPTPVQVRTVGRLLGWRLAMDGVDPQGSVALTSDGGPYTRVPHGAAVNLPCIFAHRDVSDTDCPGHLGYALMNQIRDIAARFNKRPSAQDLAQSLQGSAIYDRWQAMGGINSALGAPTSPESQGAGAIRYVIFEKGAMYWSPASGAQPVTGAIYTAWGTLGYEHSALGLPTSAEIQEPKWVVQNFQHGTLNFDRESRAVTSVIDGVARLMPPLLAGGPPAQLERFSPARNLV</sequence>
<dbReference type="AlphaFoldDB" id="A0A1A0VZA5"/>
<evidence type="ECO:0000259" key="2">
    <source>
        <dbReference type="SMART" id="SM00701"/>
    </source>
</evidence>
<dbReference type="InterPro" id="IPR013207">
    <property type="entry name" value="LGFP"/>
</dbReference>
<reference evidence="3 4" key="1">
    <citation type="submission" date="2016-06" db="EMBL/GenBank/DDBJ databases">
        <authorList>
            <person name="Kjaerup R.B."/>
            <person name="Dalgaard T.S."/>
            <person name="Juul-Madsen H.R."/>
        </authorList>
    </citation>
    <scope>NUCLEOTIDE SEQUENCE [LARGE SCALE GENOMIC DNA]</scope>
    <source>
        <strain evidence="3 4">852002-51834_SCH5396731</strain>
    </source>
</reference>
<dbReference type="SUPFAM" id="SSF55846">
    <property type="entry name" value="N-acetylmuramoyl-L-alanine amidase-like"/>
    <property type="match status" value="1"/>
</dbReference>
<dbReference type="InterPro" id="IPR002502">
    <property type="entry name" value="Amidase_domain"/>
</dbReference>
<accession>A0A1A0VZA5</accession>
<dbReference type="GO" id="GO:0008270">
    <property type="term" value="F:zinc ion binding"/>
    <property type="evidence" value="ECO:0007669"/>
    <property type="project" value="InterPro"/>
</dbReference>
<dbReference type="InterPro" id="IPR015510">
    <property type="entry name" value="PGRP"/>
</dbReference>
<dbReference type="InterPro" id="IPR036505">
    <property type="entry name" value="Amidase/PGRP_sf"/>
</dbReference>
<dbReference type="SMART" id="SM00701">
    <property type="entry name" value="PGRP"/>
    <property type="match status" value="1"/>
</dbReference>
<dbReference type="EMBL" id="LZSX01000008">
    <property type="protein sequence ID" value="OBB88511.1"/>
    <property type="molecule type" value="Genomic_DNA"/>
</dbReference>
<dbReference type="Gene3D" id="3.40.80.10">
    <property type="entry name" value="Peptidoglycan recognition protein-like"/>
    <property type="match status" value="1"/>
</dbReference>
<dbReference type="Pfam" id="PF01510">
    <property type="entry name" value="Amidase_2"/>
    <property type="match status" value="1"/>
</dbReference>
<comment type="caution">
    <text evidence="3">The sequence shown here is derived from an EMBL/GenBank/DDBJ whole genome shotgun (WGS) entry which is preliminary data.</text>
</comment>
<dbReference type="Proteomes" id="UP000091914">
    <property type="component" value="Unassembled WGS sequence"/>
</dbReference>
<evidence type="ECO:0000313" key="4">
    <source>
        <dbReference type="Proteomes" id="UP000091914"/>
    </source>
</evidence>
<dbReference type="GO" id="GO:0009253">
    <property type="term" value="P:peptidoglycan catabolic process"/>
    <property type="evidence" value="ECO:0007669"/>
    <property type="project" value="InterPro"/>
</dbReference>